<sequence>MSSPQPYPGPPQSYVVSPPVSGISGHLAALVAAAASSVGIVIGSFGPWASFLGFGTSGIDGDGIFTLILGLVGAAAIFTLWGWGRSRHGLRWVAPVVGVLCLVVAIVDIFAVTSMRGELFGEPIGARVGWGLWMVTLGSLALCVTAAIAAVQIGQRTARGPQPSLQPAIPSPGGPPGWMWVLVGILATAVLGLIGYIAIGPRLVEADRAERSASSTETAPTSLRVTLNPGLPEVEPVEALPSSARPCPPLFTAAEFTSSAVGTAVTSCGFAEEVRRQYLNQPQRGRPVTIEADSPVTGQRYPMGCGGVRVVTCSGGNNAVVYVY</sequence>
<accession>X0PRA7</accession>
<feature type="transmembrane region" description="Helical" evidence="1">
    <location>
        <begin position="27"/>
        <end position="52"/>
    </location>
</feature>
<feature type="transmembrane region" description="Helical" evidence="1">
    <location>
        <begin position="89"/>
        <end position="111"/>
    </location>
</feature>
<keyword evidence="1" id="KW-1133">Transmembrane helix</keyword>
<keyword evidence="3" id="KW-1185">Reference proteome</keyword>
<gene>
    <name evidence="2" type="ORF">RW1_021_00050</name>
</gene>
<evidence type="ECO:0000313" key="2">
    <source>
        <dbReference type="EMBL" id="GAF45414.1"/>
    </source>
</evidence>
<proteinExistence type="predicted"/>
<dbReference type="Proteomes" id="UP000019491">
    <property type="component" value="Unassembled WGS sequence"/>
</dbReference>
<evidence type="ECO:0000313" key="3">
    <source>
        <dbReference type="Proteomes" id="UP000019491"/>
    </source>
</evidence>
<feature type="transmembrane region" description="Helical" evidence="1">
    <location>
        <begin position="177"/>
        <end position="199"/>
    </location>
</feature>
<protein>
    <submittedName>
        <fullName evidence="2">Uncharacterized protein</fullName>
    </submittedName>
</protein>
<comment type="caution">
    <text evidence="2">The sequence shown here is derived from an EMBL/GenBank/DDBJ whole genome shotgun (WGS) entry which is preliminary data.</text>
</comment>
<keyword evidence="1" id="KW-0812">Transmembrane</keyword>
<dbReference type="RefSeq" id="WP_255221476.1">
    <property type="nucleotide sequence ID" value="NZ_BAWF01000021.1"/>
</dbReference>
<reference evidence="2 3" key="1">
    <citation type="submission" date="2014-02" db="EMBL/GenBank/DDBJ databases">
        <title>Whole genome shotgun sequence of Rhodococcus wratislaviensis NBRC 100605.</title>
        <authorList>
            <person name="Hosoyama A."/>
            <person name="Tsuchikane K."/>
            <person name="Yoshida I."/>
            <person name="Ohji S."/>
            <person name="Ichikawa N."/>
            <person name="Yamazoe A."/>
            <person name="Fujita N."/>
        </authorList>
    </citation>
    <scope>NUCLEOTIDE SEQUENCE [LARGE SCALE GENOMIC DNA]</scope>
    <source>
        <strain evidence="2 3">NBRC 100605</strain>
    </source>
</reference>
<evidence type="ECO:0000256" key="1">
    <source>
        <dbReference type="SAM" id="Phobius"/>
    </source>
</evidence>
<keyword evidence="1" id="KW-0472">Membrane</keyword>
<dbReference type="AlphaFoldDB" id="X0PRA7"/>
<feature type="transmembrane region" description="Helical" evidence="1">
    <location>
        <begin position="64"/>
        <end position="83"/>
    </location>
</feature>
<feature type="transmembrane region" description="Helical" evidence="1">
    <location>
        <begin position="132"/>
        <end position="153"/>
    </location>
</feature>
<dbReference type="EMBL" id="BAWF01000021">
    <property type="protein sequence ID" value="GAF45414.1"/>
    <property type="molecule type" value="Genomic_DNA"/>
</dbReference>
<organism evidence="2 3">
    <name type="scientific">Rhodococcus wratislaviensis NBRC 100605</name>
    <dbReference type="NCBI Taxonomy" id="1219028"/>
    <lineage>
        <taxon>Bacteria</taxon>
        <taxon>Bacillati</taxon>
        <taxon>Actinomycetota</taxon>
        <taxon>Actinomycetes</taxon>
        <taxon>Mycobacteriales</taxon>
        <taxon>Nocardiaceae</taxon>
        <taxon>Rhodococcus</taxon>
    </lineage>
</organism>
<name>X0PRA7_RHOWR</name>